<dbReference type="PANTHER" id="PTHR43737">
    <property type="entry name" value="BLL7424 PROTEIN"/>
    <property type="match status" value="1"/>
</dbReference>
<evidence type="ECO:0000313" key="2">
    <source>
        <dbReference type="Proteomes" id="UP000318538"/>
    </source>
</evidence>
<evidence type="ECO:0008006" key="3">
    <source>
        <dbReference type="Google" id="ProtNLM"/>
    </source>
</evidence>
<evidence type="ECO:0000313" key="1">
    <source>
        <dbReference type="EMBL" id="QDT08048.1"/>
    </source>
</evidence>
<accession>A0A517NLP1</accession>
<dbReference type="InterPro" id="IPR010869">
    <property type="entry name" value="DUF1501"/>
</dbReference>
<dbReference type="RefSeq" id="WP_246146383.1">
    <property type="nucleotide sequence ID" value="NZ_CP036525.1"/>
</dbReference>
<proteinExistence type="predicted"/>
<dbReference type="EMBL" id="CP036525">
    <property type="protein sequence ID" value="QDT08048.1"/>
    <property type="molecule type" value="Genomic_DNA"/>
</dbReference>
<sequence length="452" mass="47881">MFPKTPAMSRRSWMCRATVGGGSIISASLGGGSTSGWLPSLSAATESLTRQGRHCVLLWMSGGPSQIDTFDMKPKHGNGGTIQEVSTSVPGIRFSEHLPRLAKQAGSMAILRGVSTKEGDHLRGATLMRTGFIAGSAVDYPAIGCSLSKALADNHPMQTDKTLPGYVTIAPSPLSRPSIRPGFLGPKHAATTVEAVGGNDPARGFAELKVDFLNRAAHLSEDRHQARMALWESMQSDFLRSRSTANVDAHNTVYHAAIDMMNSSVKDAFDLSAEADATRQRYGSGTFGQGCLMARRLIERGAPLVEVTLGSGVGWDTHADNFAQVANLSRQLDDGWASLMEDLDDRGLLQRTTILWAGEFGRTPVVNAAGGRDHFPQAFTCVLAGGNVAGGQTYGSTSDDGNEVTDGKIDQRDLLSTLCTALDVAPETENIAGGGRPIAIADGRVVNEVLQS</sequence>
<keyword evidence="2" id="KW-1185">Reference proteome</keyword>
<dbReference type="SUPFAM" id="SSF53649">
    <property type="entry name" value="Alkaline phosphatase-like"/>
    <property type="match status" value="1"/>
</dbReference>
<dbReference type="Proteomes" id="UP000318538">
    <property type="component" value="Chromosome"/>
</dbReference>
<name>A0A517NLP1_9BACT</name>
<dbReference type="KEGG" id="rlc:K227x_64780"/>
<dbReference type="InterPro" id="IPR017850">
    <property type="entry name" value="Alkaline_phosphatase_core_sf"/>
</dbReference>
<dbReference type="AlphaFoldDB" id="A0A517NLP1"/>
<protein>
    <recommendedName>
        <fullName evidence="3">Sulfatase</fullName>
    </recommendedName>
</protein>
<gene>
    <name evidence="1" type="ORF">K227x_64780</name>
</gene>
<dbReference type="PANTHER" id="PTHR43737:SF1">
    <property type="entry name" value="DUF1501 DOMAIN-CONTAINING PROTEIN"/>
    <property type="match status" value="1"/>
</dbReference>
<dbReference type="Pfam" id="PF07394">
    <property type="entry name" value="DUF1501"/>
    <property type="match status" value="1"/>
</dbReference>
<organism evidence="1 2">
    <name type="scientific">Rubripirellula lacrimiformis</name>
    <dbReference type="NCBI Taxonomy" id="1930273"/>
    <lineage>
        <taxon>Bacteria</taxon>
        <taxon>Pseudomonadati</taxon>
        <taxon>Planctomycetota</taxon>
        <taxon>Planctomycetia</taxon>
        <taxon>Pirellulales</taxon>
        <taxon>Pirellulaceae</taxon>
        <taxon>Rubripirellula</taxon>
    </lineage>
</organism>
<reference evidence="1 2" key="1">
    <citation type="submission" date="2019-02" db="EMBL/GenBank/DDBJ databases">
        <title>Deep-cultivation of Planctomycetes and their phenomic and genomic characterization uncovers novel biology.</title>
        <authorList>
            <person name="Wiegand S."/>
            <person name="Jogler M."/>
            <person name="Boedeker C."/>
            <person name="Pinto D."/>
            <person name="Vollmers J."/>
            <person name="Rivas-Marin E."/>
            <person name="Kohn T."/>
            <person name="Peeters S.H."/>
            <person name="Heuer A."/>
            <person name="Rast P."/>
            <person name="Oberbeckmann S."/>
            <person name="Bunk B."/>
            <person name="Jeske O."/>
            <person name="Meyerdierks A."/>
            <person name="Storesund J.E."/>
            <person name="Kallscheuer N."/>
            <person name="Luecker S."/>
            <person name="Lage O.M."/>
            <person name="Pohl T."/>
            <person name="Merkel B.J."/>
            <person name="Hornburger P."/>
            <person name="Mueller R.-W."/>
            <person name="Bruemmer F."/>
            <person name="Labrenz M."/>
            <person name="Spormann A.M."/>
            <person name="Op den Camp H."/>
            <person name="Overmann J."/>
            <person name="Amann R."/>
            <person name="Jetten M.S.M."/>
            <person name="Mascher T."/>
            <person name="Medema M.H."/>
            <person name="Devos D.P."/>
            <person name="Kaster A.-K."/>
            <person name="Ovreas L."/>
            <person name="Rohde M."/>
            <person name="Galperin M.Y."/>
            <person name="Jogler C."/>
        </authorList>
    </citation>
    <scope>NUCLEOTIDE SEQUENCE [LARGE SCALE GENOMIC DNA]</scope>
    <source>
        <strain evidence="1 2">K22_7</strain>
    </source>
</reference>